<name>A0ABD6EWD5_9BILA</name>
<dbReference type="EMBL" id="JBGFUD010006421">
    <property type="protein sequence ID" value="MFH4980987.1"/>
    <property type="molecule type" value="Genomic_DNA"/>
</dbReference>
<dbReference type="Proteomes" id="UP001608902">
    <property type="component" value="Unassembled WGS sequence"/>
</dbReference>
<sequence length="244" mass="28444">MTMNMECAVTAASKLCSSSTTEMPPELALHLFENGGFLIFTGVPQNTEFGIDYKSWTVGPNFCGLKMIPPGVHFIYFSVKNAPRIGFFHDFKEREVLIRKWDHSREDMMIDVMHTEEASKIRDNLKQMDRRLAPYPYENYRNWFALSNYIKGRSIERLRPENEYGRISGQAELMTMEDEVMERAHEAGDYSSSSRVDREHPNRLRFVDHEGLPIMRVRPGFEIRFQEIPAVVVSPDFLWRLIPV</sequence>
<dbReference type="AlphaFoldDB" id="A0ABD6EWD5"/>
<evidence type="ECO:0000313" key="5">
    <source>
        <dbReference type="EMBL" id="MFH4980987.1"/>
    </source>
</evidence>
<evidence type="ECO:0000256" key="1">
    <source>
        <dbReference type="ARBA" id="ARBA00006281"/>
    </source>
</evidence>
<organism evidence="5 6">
    <name type="scientific">Gnathostoma spinigerum</name>
    <dbReference type="NCBI Taxonomy" id="75299"/>
    <lineage>
        <taxon>Eukaryota</taxon>
        <taxon>Metazoa</taxon>
        <taxon>Ecdysozoa</taxon>
        <taxon>Nematoda</taxon>
        <taxon>Chromadorea</taxon>
        <taxon>Rhabditida</taxon>
        <taxon>Spirurina</taxon>
        <taxon>Gnathostomatomorpha</taxon>
        <taxon>Gnathostomatoidea</taxon>
        <taxon>Gnathostomatidae</taxon>
        <taxon>Gnathostoma</taxon>
    </lineage>
</organism>
<protein>
    <recommendedName>
        <fullName evidence="2">Protein AAR2 homolog</fullName>
    </recommendedName>
    <alternativeName>
        <fullName evidence="3">AAR2 splicing factor homolog</fullName>
    </alternativeName>
</protein>
<keyword evidence="6" id="KW-1185">Reference proteome</keyword>
<accession>A0ABD6EWD5</accession>
<comment type="similarity">
    <text evidence="1">Belongs to the AAR2 family.</text>
</comment>
<dbReference type="InterPro" id="IPR007946">
    <property type="entry name" value="AAR2"/>
</dbReference>
<dbReference type="CDD" id="cd13777">
    <property type="entry name" value="Aar2_N"/>
    <property type="match status" value="1"/>
</dbReference>
<gene>
    <name evidence="5" type="ORF">AB6A40_007696</name>
</gene>
<dbReference type="InterPro" id="IPR038516">
    <property type="entry name" value="AAR2_N_sf"/>
</dbReference>
<comment type="caution">
    <text evidence="5">The sequence shown here is derived from an EMBL/GenBank/DDBJ whole genome shotgun (WGS) entry which is preliminary data.</text>
</comment>
<reference evidence="5 6" key="1">
    <citation type="submission" date="2024-08" db="EMBL/GenBank/DDBJ databases">
        <title>Gnathostoma spinigerum genome.</title>
        <authorList>
            <person name="Gonzalez-Bertolin B."/>
            <person name="Monzon S."/>
            <person name="Zaballos A."/>
            <person name="Jimenez P."/>
            <person name="Dekumyoy P."/>
            <person name="Varona S."/>
            <person name="Cuesta I."/>
            <person name="Sumanam S."/>
            <person name="Adisakwattana P."/>
            <person name="Gasser R.B."/>
            <person name="Hernandez-Gonzalez A."/>
            <person name="Young N.D."/>
            <person name="Perteguer M.J."/>
        </authorList>
    </citation>
    <scope>NUCLEOTIDE SEQUENCE [LARGE SCALE GENOMIC DNA]</scope>
    <source>
        <strain evidence="5">AL3</strain>
        <tissue evidence="5">Liver</tissue>
    </source>
</reference>
<evidence type="ECO:0000259" key="4">
    <source>
        <dbReference type="Pfam" id="PF20981"/>
    </source>
</evidence>
<dbReference type="FunFam" id="2.60.34.20:FF:000001">
    <property type="entry name" value="protein AAR2 homolog"/>
    <property type="match status" value="1"/>
</dbReference>
<evidence type="ECO:0000256" key="3">
    <source>
        <dbReference type="ARBA" id="ARBA00030625"/>
    </source>
</evidence>
<proteinExistence type="inferred from homology"/>
<dbReference type="PANTHER" id="PTHR12689:SF4">
    <property type="entry name" value="PROTEIN AAR2 HOMOLOG"/>
    <property type="match status" value="1"/>
</dbReference>
<dbReference type="Gene3D" id="2.60.34.20">
    <property type="match status" value="1"/>
</dbReference>
<dbReference type="Pfam" id="PF20981">
    <property type="entry name" value="AAR2_1st"/>
    <property type="match status" value="1"/>
</dbReference>
<evidence type="ECO:0000313" key="6">
    <source>
        <dbReference type="Proteomes" id="UP001608902"/>
    </source>
</evidence>
<dbReference type="InterPro" id="IPR033647">
    <property type="entry name" value="Aar2_N"/>
</dbReference>
<feature type="domain" description="AAR2 N-terminal" evidence="4">
    <location>
        <begin position="35"/>
        <end position="160"/>
    </location>
</feature>
<evidence type="ECO:0000256" key="2">
    <source>
        <dbReference type="ARBA" id="ARBA00016372"/>
    </source>
</evidence>
<dbReference type="PANTHER" id="PTHR12689">
    <property type="entry name" value="A1 CISTRON SPLICING FACTOR AAR2-RELATED"/>
    <property type="match status" value="1"/>
</dbReference>